<proteinExistence type="predicted"/>
<sequence>MLSTPRPLVSVLNPALSDSHAADSWTELVDLLIQYGTDVNTSFNGFTPLGIAIAMCNEPLSHVFLPFESVSPLALVMRNQYRVSFAQTCWIDKTECLLRYGADPNTTFNIFGNRYTLLDFIVLEVWIVDKEFAMRLLEVVLEFPVTRPWLVKGKTLLEYAIENADADLIKLIHDKKWGEIEEYHFLQAGGYPMLQALLYDTDDAITDILRVESGIFIEEWPTDKQPVALAIQLGQFHHVERMLSSGYPHSKTMLNHMLDWALSDLTNVEVQRYAVKILLRSGADPSIALVL</sequence>
<accession>A0A2B7XWM5</accession>
<comment type="caution">
    <text evidence="1">The sequence shown here is derived from an EMBL/GenBank/DDBJ whole genome shotgun (WGS) entry which is preliminary data.</text>
</comment>
<dbReference type="Pfam" id="PF13637">
    <property type="entry name" value="Ank_4"/>
    <property type="match status" value="1"/>
</dbReference>
<dbReference type="InterPro" id="IPR002110">
    <property type="entry name" value="Ankyrin_rpt"/>
</dbReference>
<evidence type="ECO:0000313" key="1">
    <source>
        <dbReference type="EMBL" id="PGH13606.1"/>
    </source>
</evidence>
<reference evidence="1 2" key="1">
    <citation type="submission" date="2017-10" db="EMBL/GenBank/DDBJ databases">
        <title>Comparative genomics in systemic dimorphic fungi from Ajellomycetaceae.</title>
        <authorList>
            <person name="Munoz J.F."/>
            <person name="Mcewen J.G."/>
            <person name="Clay O.K."/>
            <person name="Cuomo C.A."/>
        </authorList>
    </citation>
    <scope>NUCLEOTIDE SEQUENCE [LARGE SCALE GENOMIC DNA]</scope>
    <source>
        <strain evidence="1 2">UAMH7299</strain>
    </source>
</reference>
<dbReference type="AlphaFoldDB" id="A0A2B7XWM5"/>
<dbReference type="EMBL" id="PDNA01000102">
    <property type="protein sequence ID" value="PGH13606.1"/>
    <property type="molecule type" value="Genomic_DNA"/>
</dbReference>
<evidence type="ECO:0008006" key="3">
    <source>
        <dbReference type="Google" id="ProtNLM"/>
    </source>
</evidence>
<dbReference type="InterPro" id="IPR036770">
    <property type="entry name" value="Ankyrin_rpt-contain_sf"/>
</dbReference>
<keyword evidence="2" id="KW-1185">Reference proteome</keyword>
<organism evidence="1 2">
    <name type="scientific">Polytolypa hystricis (strain UAMH7299)</name>
    <dbReference type="NCBI Taxonomy" id="1447883"/>
    <lineage>
        <taxon>Eukaryota</taxon>
        <taxon>Fungi</taxon>
        <taxon>Dikarya</taxon>
        <taxon>Ascomycota</taxon>
        <taxon>Pezizomycotina</taxon>
        <taxon>Eurotiomycetes</taxon>
        <taxon>Eurotiomycetidae</taxon>
        <taxon>Onygenales</taxon>
        <taxon>Onygenales incertae sedis</taxon>
        <taxon>Polytolypa</taxon>
    </lineage>
</organism>
<name>A0A2B7XWM5_POLH7</name>
<protein>
    <recommendedName>
        <fullName evidence="3">Ankyrin repeat protein</fullName>
    </recommendedName>
</protein>
<evidence type="ECO:0000313" key="2">
    <source>
        <dbReference type="Proteomes" id="UP000224634"/>
    </source>
</evidence>
<dbReference type="Proteomes" id="UP000224634">
    <property type="component" value="Unassembled WGS sequence"/>
</dbReference>
<gene>
    <name evidence="1" type="ORF">AJ80_06237</name>
</gene>
<dbReference type="SUPFAM" id="SSF48403">
    <property type="entry name" value="Ankyrin repeat"/>
    <property type="match status" value="1"/>
</dbReference>
<dbReference type="Gene3D" id="1.25.40.20">
    <property type="entry name" value="Ankyrin repeat-containing domain"/>
    <property type="match status" value="1"/>
</dbReference>